<sequence>MSRKHVVSGLLVALLFVIMYMIMFDRQRTNRLRSSTSQMRDWQSDCPRYVV</sequence>
<dbReference type="Proteomes" id="UP000828390">
    <property type="component" value="Unassembled WGS sequence"/>
</dbReference>
<keyword evidence="1" id="KW-1133">Transmembrane helix</keyword>
<reference evidence="2" key="2">
    <citation type="submission" date="2020-11" db="EMBL/GenBank/DDBJ databases">
        <authorList>
            <person name="McCartney M.A."/>
            <person name="Auch B."/>
            <person name="Kono T."/>
            <person name="Mallez S."/>
            <person name="Becker A."/>
            <person name="Gohl D.M."/>
            <person name="Silverstein K.A.T."/>
            <person name="Koren S."/>
            <person name="Bechman K.B."/>
            <person name="Herman A."/>
            <person name="Abrahante J.E."/>
            <person name="Garbe J."/>
        </authorList>
    </citation>
    <scope>NUCLEOTIDE SEQUENCE</scope>
    <source>
        <strain evidence="2">Duluth1</strain>
        <tissue evidence="2">Whole animal</tissue>
    </source>
</reference>
<protein>
    <submittedName>
        <fullName evidence="2">Uncharacterized protein</fullName>
    </submittedName>
</protein>
<evidence type="ECO:0000313" key="2">
    <source>
        <dbReference type="EMBL" id="KAH3883858.1"/>
    </source>
</evidence>
<reference evidence="2" key="1">
    <citation type="journal article" date="2019" name="bioRxiv">
        <title>The Genome of the Zebra Mussel, Dreissena polymorpha: A Resource for Invasive Species Research.</title>
        <authorList>
            <person name="McCartney M.A."/>
            <person name="Auch B."/>
            <person name="Kono T."/>
            <person name="Mallez S."/>
            <person name="Zhang Y."/>
            <person name="Obille A."/>
            <person name="Becker A."/>
            <person name="Abrahante J.E."/>
            <person name="Garbe J."/>
            <person name="Badalamenti J.P."/>
            <person name="Herman A."/>
            <person name="Mangelson H."/>
            <person name="Liachko I."/>
            <person name="Sullivan S."/>
            <person name="Sone E.D."/>
            <person name="Koren S."/>
            <person name="Silverstein K.A.T."/>
            <person name="Beckman K.B."/>
            <person name="Gohl D.M."/>
        </authorList>
    </citation>
    <scope>NUCLEOTIDE SEQUENCE</scope>
    <source>
        <strain evidence="2">Duluth1</strain>
        <tissue evidence="2">Whole animal</tissue>
    </source>
</reference>
<comment type="caution">
    <text evidence="2">The sequence shown here is derived from an EMBL/GenBank/DDBJ whole genome shotgun (WGS) entry which is preliminary data.</text>
</comment>
<accession>A0A9D4RYQ0</accession>
<feature type="transmembrane region" description="Helical" evidence="1">
    <location>
        <begin position="6"/>
        <end position="24"/>
    </location>
</feature>
<keyword evidence="1" id="KW-0812">Transmembrane</keyword>
<keyword evidence="1" id="KW-0472">Membrane</keyword>
<organism evidence="2 3">
    <name type="scientific">Dreissena polymorpha</name>
    <name type="common">Zebra mussel</name>
    <name type="synonym">Mytilus polymorpha</name>
    <dbReference type="NCBI Taxonomy" id="45954"/>
    <lineage>
        <taxon>Eukaryota</taxon>
        <taxon>Metazoa</taxon>
        <taxon>Spiralia</taxon>
        <taxon>Lophotrochozoa</taxon>
        <taxon>Mollusca</taxon>
        <taxon>Bivalvia</taxon>
        <taxon>Autobranchia</taxon>
        <taxon>Heteroconchia</taxon>
        <taxon>Euheterodonta</taxon>
        <taxon>Imparidentia</taxon>
        <taxon>Neoheterodontei</taxon>
        <taxon>Myida</taxon>
        <taxon>Dreissenoidea</taxon>
        <taxon>Dreissenidae</taxon>
        <taxon>Dreissena</taxon>
    </lineage>
</organism>
<name>A0A9D4RYQ0_DREPO</name>
<evidence type="ECO:0000313" key="3">
    <source>
        <dbReference type="Proteomes" id="UP000828390"/>
    </source>
</evidence>
<evidence type="ECO:0000256" key="1">
    <source>
        <dbReference type="SAM" id="Phobius"/>
    </source>
</evidence>
<gene>
    <name evidence="2" type="ORF">DPMN_007826</name>
</gene>
<keyword evidence="3" id="KW-1185">Reference proteome</keyword>
<dbReference type="AlphaFoldDB" id="A0A9D4RYQ0"/>
<proteinExistence type="predicted"/>
<dbReference type="EMBL" id="JAIWYP010000001">
    <property type="protein sequence ID" value="KAH3883858.1"/>
    <property type="molecule type" value="Genomic_DNA"/>
</dbReference>